<reference evidence="2 3" key="1">
    <citation type="journal article" date="2018" name="Nat. Ecol. Evol.">
        <title>Pezizomycetes genomes reveal the molecular basis of ectomycorrhizal truffle lifestyle.</title>
        <authorList>
            <person name="Murat C."/>
            <person name="Payen T."/>
            <person name="Noel B."/>
            <person name="Kuo A."/>
            <person name="Morin E."/>
            <person name="Chen J."/>
            <person name="Kohler A."/>
            <person name="Krizsan K."/>
            <person name="Balestrini R."/>
            <person name="Da Silva C."/>
            <person name="Montanini B."/>
            <person name="Hainaut M."/>
            <person name="Levati E."/>
            <person name="Barry K.W."/>
            <person name="Belfiori B."/>
            <person name="Cichocki N."/>
            <person name="Clum A."/>
            <person name="Dockter R.B."/>
            <person name="Fauchery L."/>
            <person name="Guy J."/>
            <person name="Iotti M."/>
            <person name="Le Tacon F."/>
            <person name="Lindquist E.A."/>
            <person name="Lipzen A."/>
            <person name="Malagnac F."/>
            <person name="Mello A."/>
            <person name="Molinier V."/>
            <person name="Miyauchi S."/>
            <person name="Poulain J."/>
            <person name="Riccioni C."/>
            <person name="Rubini A."/>
            <person name="Sitrit Y."/>
            <person name="Splivallo R."/>
            <person name="Traeger S."/>
            <person name="Wang M."/>
            <person name="Zifcakova L."/>
            <person name="Wipf D."/>
            <person name="Zambonelli A."/>
            <person name="Paolocci F."/>
            <person name="Nowrousian M."/>
            <person name="Ottonello S."/>
            <person name="Baldrian P."/>
            <person name="Spatafora J.W."/>
            <person name="Henrissat B."/>
            <person name="Nagy L.G."/>
            <person name="Aury J.M."/>
            <person name="Wincker P."/>
            <person name="Grigoriev I.V."/>
            <person name="Bonfante P."/>
            <person name="Martin F.M."/>
        </authorList>
    </citation>
    <scope>NUCLEOTIDE SEQUENCE [LARGE SCALE GENOMIC DNA]</scope>
    <source>
        <strain evidence="2 3">RN42</strain>
    </source>
</reference>
<dbReference type="EMBL" id="ML119645">
    <property type="protein sequence ID" value="RPA88188.1"/>
    <property type="molecule type" value="Genomic_DNA"/>
</dbReference>
<protein>
    <submittedName>
        <fullName evidence="2">Uncharacterized protein</fullName>
    </submittedName>
</protein>
<evidence type="ECO:0000313" key="2">
    <source>
        <dbReference type="EMBL" id="RPA88188.1"/>
    </source>
</evidence>
<keyword evidence="3" id="KW-1185">Reference proteome</keyword>
<accession>A0A3N4ITX0</accession>
<organism evidence="2 3">
    <name type="scientific">Ascobolus immersus RN42</name>
    <dbReference type="NCBI Taxonomy" id="1160509"/>
    <lineage>
        <taxon>Eukaryota</taxon>
        <taxon>Fungi</taxon>
        <taxon>Dikarya</taxon>
        <taxon>Ascomycota</taxon>
        <taxon>Pezizomycotina</taxon>
        <taxon>Pezizomycetes</taxon>
        <taxon>Pezizales</taxon>
        <taxon>Ascobolaceae</taxon>
        <taxon>Ascobolus</taxon>
    </lineage>
</organism>
<feature type="transmembrane region" description="Helical" evidence="1">
    <location>
        <begin position="6"/>
        <end position="25"/>
    </location>
</feature>
<dbReference type="Proteomes" id="UP000275078">
    <property type="component" value="Unassembled WGS sequence"/>
</dbReference>
<evidence type="ECO:0000313" key="3">
    <source>
        <dbReference type="Proteomes" id="UP000275078"/>
    </source>
</evidence>
<evidence type="ECO:0000256" key="1">
    <source>
        <dbReference type="SAM" id="Phobius"/>
    </source>
</evidence>
<feature type="transmembrane region" description="Helical" evidence="1">
    <location>
        <begin position="151"/>
        <end position="171"/>
    </location>
</feature>
<gene>
    <name evidence="2" type="ORF">BJ508DRAFT_3540</name>
</gene>
<keyword evidence="1" id="KW-1133">Transmembrane helix</keyword>
<keyword evidence="1" id="KW-0472">Membrane</keyword>
<name>A0A3N4ITX0_ASCIM</name>
<proteinExistence type="predicted"/>
<keyword evidence="1" id="KW-0812">Transmembrane</keyword>
<feature type="transmembrane region" description="Helical" evidence="1">
    <location>
        <begin position="56"/>
        <end position="79"/>
    </location>
</feature>
<feature type="transmembrane region" description="Helical" evidence="1">
    <location>
        <begin position="91"/>
        <end position="111"/>
    </location>
</feature>
<dbReference type="AlphaFoldDB" id="A0A3N4ITX0"/>
<sequence length="185" mass="21681">MYIYNIVGCFSIIFWLFALSFFIIFRQFSSGVLHHPAFILAIFSPLSRSFKSGFVFAFQSILRILIWRGLGFALFINIISYGERELNYQKVFLLALFLLYLFTHICFFLFANTVTLSLMILTLQTHISLSRRDERSSCCFTVRISTLATSLSSYLLVFQFNSQFCVVFYCFHLSMLYRRFLVPSL</sequence>